<evidence type="ECO:0000256" key="14">
    <source>
        <dbReference type="SAM" id="SignalP"/>
    </source>
</evidence>
<evidence type="ECO:0000259" key="15">
    <source>
        <dbReference type="Pfam" id="PF01207"/>
    </source>
</evidence>
<feature type="compositionally biased region" description="Basic residues" evidence="13">
    <location>
        <begin position="426"/>
        <end position="437"/>
    </location>
</feature>
<dbReference type="OrthoDB" id="259935at2759"/>
<organism evidence="16 17">
    <name type="scientific">Pelagomonas calceolata</name>
    <dbReference type="NCBI Taxonomy" id="35677"/>
    <lineage>
        <taxon>Eukaryota</taxon>
        <taxon>Sar</taxon>
        <taxon>Stramenopiles</taxon>
        <taxon>Ochrophyta</taxon>
        <taxon>Pelagophyceae</taxon>
        <taxon>Pelagomonadales</taxon>
        <taxon>Pelagomonadaceae</taxon>
        <taxon>Pelagomonas</taxon>
    </lineage>
</organism>
<evidence type="ECO:0000256" key="2">
    <source>
        <dbReference type="ARBA" id="ARBA00005451"/>
    </source>
</evidence>
<dbReference type="GO" id="GO:0003723">
    <property type="term" value="F:RNA binding"/>
    <property type="evidence" value="ECO:0007669"/>
    <property type="project" value="TreeGrafter"/>
</dbReference>
<dbReference type="InterPro" id="IPR018517">
    <property type="entry name" value="tRNA_hU_synthase_CS"/>
</dbReference>
<feature type="chain" id="PRO_5035169575" description="tRNA-dihydrouridine(47) synthase [NAD(P)(+)]" evidence="14">
    <location>
        <begin position="18"/>
        <end position="437"/>
    </location>
</feature>
<feature type="domain" description="DUS-like FMN-binding" evidence="15">
    <location>
        <begin position="36"/>
        <end position="273"/>
    </location>
</feature>
<keyword evidence="4" id="KW-0285">Flavoprotein</keyword>
<keyword evidence="17" id="KW-1185">Reference proteome</keyword>
<sequence>MRNALLALSCCIKAAAAMSPREALAKRVVASPAPVLAPLTRAGTAPFRALCRRHGADATMGEMIFARQLCKGDRREQARLRRPEAETLFGAQIATNQISEGVAACVLAEEAGAAWVDLNCGCPIYEATRRGLGSALLRKPAKLARLVGGLVEGSPLPVSVKIRLSPAGNKDVNALEHIEALAALDHKPAFVTLHARTATQRYGRAATWEDVEACARKAGENFPVLGNGDVLTHFEARRKRAVAPTAAGLMHITHWWICAQALINPWLFDDIRNEKSWLPTAAERLEVYYSLVAGYRDTFGDDERGRKTAWYFVPFHFNFFHRWRPLSEEHFGAFEIPLIQNGRAVDAALEEIEGPRAALAPLEQLLRCAHADAGEAIADALWSSYSVADAVAAVTRLATPEHLAAWEQPDAETRDEDEGHSSSSAGKKRGGGGRRNS</sequence>
<name>A0A8J2T0N1_9STRA</name>
<dbReference type="PANTHER" id="PTHR45846">
    <property type="entry name" value="TRNA-DIHYDROURIDINE(47) SYNTHASE [NAD(P)(+)]-LIKE"/>
    <property type="match status" value="1"/>
</dbReference>
<dbReference type="SUPFAM" id="SSF51395">
    <property type="entry name" value="FMN-linked oxidoreductases"/>
    <property type="match status" value="1"/>
</dbReference>
<comment type="catalytic activity">
    <reaction evidence="11">
        <text>a 5,6-dihydrouridine in mRNA + NADP(+) = a uridine in mRNA + NADPH + H(+)</text>
        <dbReference type="Rhea" id="RHEA:69855"/>
        <dbReference type="Rhea" id="RHEA-COMP:14658"/>
        <dbReference type="Rhea" id="RHEA-COMP:17789"/>
        <dbReference type="ChEBI" id="CHEBI:15378"/>
        <dbReference type="ChEBI" id="CHEBI:57783"/>
        <dbReference type="ChEBI" id="CHEBI:58349"/>
        <dbReference type="ChEBI" id="CHEBI:65315"/>
        <dbReference type="ChEBI" id="CHEBI:74443"/>
    </reaction>
    <physiologicalReaction direction="right-to-left" evidence="11">
        <dbReference type="Rhea" id="RHEA:69857"/>
    </physiologicalReaction>
</comment>
<dbReference type="Gene3D" id="3.20.20.70">
    <property type="entry name" value="Aldolase class I"/>
    <property type="match status" value="1"/>
</dbReference>
<evidence type="ECO:0000256" key="12">
    <source>
        <dbReference type="ARBA" id="ARBA00049513"/>
    </source>
</evidence>
<comment type="catalytic activity">
    <reaction evidence="10">
        <text>a 5,6-dihydrouridine in mRNA + NAD(+) = a uridine in mRNA + NADH + H(+)</text>
        <dbReference type="Rhea" id="RHEA:69851"/>
        <dbReference type="Rhea" id="RHEA-COMP:14658"/>
        <dbReference type="Rhea" id="RHEA-COMP:17789"/>
        <dbReference type="ChEBI" id="CHEBI:15378"/>
        <dbReference type="ChEBI" id="CHEBI:57540"/>
        <dbReference type="ChEBI" id="CHEBI:57945"/>
        <dbReference type="ChEBI" id="CHEBI:65315"/>
        <dbReference type="ChEBI" id="CHEBI:74443"/>
    </reaction>
    <physiologicalReaction direction="right-to-left" evidence="10">
        <dbReference type="Rhea" id="RHEA:69853"/>
    </physiologicalReaction>
</comment>
<evidence type="ECO:0000256" key="11">
    <source>
        <dbReference type="ARBA" id="ARBA00049447"/>
    </source>
</evidence>
<proteinExistence type="inferred from homology"/>
<reference evidence="16" key="1">
    <citation type="submission" date="2021-11" db="EMBL/GenBank/DDBJ databases">
        <authorList>
            <consortium name="Genoscope - CEA"/>
            <person name="William W."/>
        </authorList>
    </citation>
    <scope>NUCLEOTIDE SEQUENCE</scope>
</reference>
<feature type="signal peptide" evidence="14">
    <location>
        <begin position="1"/>
        <end position="17"/>
    </location>
</feature>
<dbReference type="Proteomes" id="UP000789595">
    <property type="component" value="Unassembled WGS sequence"/>
</dbReference>
<evidence type="ECO:0000256" key="5">
    <source>
        <dbReference type="ARBA" id="ARBA00022643"/>
    </source>
</evidence>
<keyword evidence="5" id="KW-0288">FMN</keyword>
<dbReference type="InterPro" id="IPR013785">
    <property type="entry name" value="Aldolase_TIM"/>
</dbReference>
<keyword evidence="8" id="KW-0560">Oxidoreductase</keyword>
<dbReference type="EMBL" id="CAKKNE010000006">
    <property type="protein sequence ID" value="CAH0380063.1"/>
    <property type="molecule type" value="Genomic_DNA"/>
</dbReference>
<dbReference type="PANTHER" id="PTHR45846:SF1">
    <property type="entry name" value="TRNA-DIHYDROURIDINE(47) SYNTHASE [NAD(P)(+)]-LIKE"/>
    <property type="match status" value="1"/>
</dbReference>
<dbReference type="InterPro" id="IPR035587">
    <property type="entry name" value="DUS-like_FMN-bd"/>
</dbReference>
<evidence type="ECO:0000313" key="16">
    <source>
        <dbReference type="EMBL" id="CAH0380063.1"/>
    </source>
</evidence>
<evidence type="ECO:0000256" key="6">
    <source>
        <dbReference type="ARBA" id="ARBA00022694"/>
    </source>
</evidence>
<accession>A0A8J2T0N1</accession>
<dbReference type="AlphaFoldDB" id="A0A8J2T0N1"/>
<dbReference type="GO" id="GO:0102265">
    <property type="term" value="F:tRNA-dihydrouridine47 synthase activity"/>
    <property type="evidence" value="ECO:0007669"/>
    <property type="project" value="UniProtKB-EC"/>
</dbReference>
<comment type="catalytic activity">
    <reaction evidence="9">
        <text>5,6-dihydrouridine(47) in tRNA + NAD(+) = uridine(47) in tRNA + NADH + H(+)</text>
        <dbReference type="Rhea" id="RHEA:53364"/>
        <dbReference type="Rhea" id="RHEA-COMP:13539"/>
        <dbReference type="Rhea" id="RHEA-COMP:13540"/>
        <dbReference type="ChEBI" id="CHEBI:15378"/>
        <dbReference type="ChEBI" id="CHEBI:57540"/>
        <dbReference type="ChEBI" id="CHEBI:57945"/>
        <dbReference type="ChEBI" id="CHEBI:65315"/>
        <dbReference type="ChEBI" id="CHEBI:74443"/>
        <dbReference type="EC" id="1.3.1.89"/>
    </reaction>
    <physiologicalReaction direction="right-to-left" evidence="9">
        <dbReference type="Rhea" id="RHEA:53366"/>
    </physiologicalReaction>
</comment>
<evidence type="ECO:0000313" key="17">
    <source>
        <dbReference type="Proteomes" id="UP000789595"/>
    </source>
</evidence>
<evidence type="ECO:0000256" key="10">
    <source>
        <dbReference type="ARBA" id="ARBA00048342"/>
    </source>
</evidence>
<evidence type="ECO:0000256" key="7">
    <source>
        <dbReference type="ARBA" id="ARBA00022857"/>
    </source>
</evidence>
<comment type="caution">
    <text evidence="16">The sequence shown here is derived from an EMBL/GenBank/DDBJ whole genome shotgun (WGS) entry which is preliminary data.</text>
</comment>
<dbReference type="EC" id="1.3.1.89" evidence="3"/>
<dbReference type="PROSITE" id="PS01136">
    <property type="entry name" value="UPF0034"/>
    <property type="match status" value="1"/>
</dbReference>
<dbReference type="GO" id="GO:0050660">
    <property type="term" value="F:flavin adenine dinucleotide binding"/>
    <property type="evidence" value="ECO:0007669"/>
    <property type="project" value="InterPro"/>
</dbReference>
<keyword evidence="7" id="KW-0521">NADP</keyword>
<comment type="catalytic activity">
    <reaction evidence="12">
        <text>5,6-dihydrouridine(47) in tRNA + NADP(+) = uridine(47) in tRNA + NADPH + H(+)</text>
        <dbReference type="Rhea" id="RHEA:53360"/>
        <dbReference type="Rhea" id="RHEA-COMP:13539"/>
        <dbReference type="Rhea" id="RHEA-COMP:13540"/>
        <dbReference type="ChEBI" id="CHEBI:15378"/>
        <dbReference type="ChEBI" id="CHEBI:57783"/>
        <dbReference type="ChEBI" id="CHEBI:58349"/>
        <dbReference type="ChEBI" id="CHEBI:65315"/>
        <dbReference type="ChEBI" id="CHEBI:74443"/>
        <dbReference type="EC" id="1.3.1.89"/>
    </reaction>
    <physiologicalReaction direction="right-to-left" evidence="12">
        <dbReference type="Rhea" id="RHEA:53362"/>
    </physiologicalReaction>
</comment>
<feature type="compositionally biased region" description="Acidic residues" evidence="13">
    <location>
        <begin position="409"/>
        <end position="418"/>
    </location>
</feature>
<evidence type="ECO:0000256" key="9">
    <source>
        <dbReference type="ARBA" id="ARBA00048266"/>
    </source>
</evidence>
<keyword evidence="14" id="KW-0732">Signal</keyword>
<dbReference type="Pfam" id="PF01207">
    <property type="entry name" value="Dus"/>
    <property type="match status" value="1"/>
</dbReference>
<keyword evidence="6" id="KW-0819">tRNA processing</keyword>
<comment type="similarity">
    <text evidence="2">Belongs to the Dus family. Dus3 subfamily.</text>
</comment>
<feature type="region of interest" description="Disordered" evidence="13">
    <location>
        <begin position="404"/>
        <end position="437"/>
    </location>
</feature>
<evidence type="ECO:0000256" key="8">
    <source>
        <dbReference type="ARBA" id="ARBA00023002"/>
    </source>
</evidence>
<comment type="cofactor">
    <cofactor evidence="1">
        <name>FMN</name>
        <dbReference type="ChEBI" id="CHEBI:58210"/>
    </cofactor>
</comment>
<protein>
    <recommendedName>
        <fullName evidence="3">tRNA-dihydrouridine(47) synthase [NAD(P)(+)]</fullName>
        <ecNumber evidence="3">1.3.1.89</ecNumber>
    </recommendedName>
</protein>
<dbReference type="CDD" id="cd02801">
    <property type="entry name" value="DUS_like_FMN"/>
    <property type="match status" value="1"/>
</dbReference>
<gene>
    <name evidence="16" type="ORF">PECAL_6P17000</name>
</gene>
<evidence type="ECO:0000256" key="1">
    <source>
        <dbReference type="ARBA" id="ARBA00001917"/>
    </source>
</evidence>
<evidence type="ECO:0000256" key="4">
    <source>
        <dbReference type="ARBA" id="ARBA00022630"/>
    </source>
</evidence>
<evidence type="ECO:0000256" key="13">
    <source>
        <dbReference type="SAM" id="MobiDB-lite"/>
    </source>
</evidence>
<evidence type="ECO:0000256" key="3">
    <source>
        <dbReference type="ARBA" id="ARBA00012376"/>
    </source>
</evidence>